<keyword evidence="1" id="KW-0812">Transmembrane</keyword>
<sequence length="370" mass="42544">MSLSFSLSRLPSLARISKMTTARVAPEPQTMAKTTKKEPEYIVKIREASAASTVEGAGRVVQERFWQLPTLFFVMLSAPCGVFLYFFLSSVAQGDDFWMRMMWMGLFVIWYILYLILTALVGPISLHLRRLVSCYRWSPTAAFALIQKARPYCVITGKIIRVGCCRGKREGGWVKVGVLGAVHDMTPELPPTSNLFERFLLIRLRIYLCPVYGESVDADVNHILKDFKQSFITKAKRFEIPKAERPGDRDDFTVQWKLKELAPSLIRGARLSYESRRVPVLMLYNEGKNGGPTSPLLSLPVALLMWILCLDFPYRLFLEVFCTGRLDVEVIKKVHKISDENGRFHIRFIDSHHRFEKAYTVIEYMDMYDD</sequence>
<name>A0A0G4E8P1_VITBC</name>
<proteinExistence type="predicted"/>
<organism evidence="2 3">
    <name type="scientific">Vitrella brassicaformis (strain CCMP3155)</name>
    <dbReference type="NCBI Taxonomy" id="1169540"/>
    <lineage>
        <taxon>Eukaryota</taxon>
        <taxon>Sar</taxon>
        <taxon>Alveolata</taxon>
        <taxon>Colpodellida</taxon>
        <taxon>Vitrellaceae</taxon>
        <taxon>Vitrella</taxon>
    </lineage>
</organism>
<gene>
    <name evidence="2" type="ORF">Vbra_10948</name>
</gene>
<accession>A0A0G4E8P1</accession>
<keyword evidence="1" id="KW-1133">Transmembrane helix</keyword>
<evidence type="ECO:0000313" key="3">
    <source>
        <dbReference type="Proteomes" id="UP000041254"/>
    </source>
</evidence>
<dbReference type="InParanoid" id="A0A0G4E8P1"/>
<dbReference type="AlphaFoldDB" id="A0A0G4E8P1"/>
<evidence type="ECO:0000256" key="1">
    <source>
        <dbReference type="SAM" id="Phobius"/>
    </source>
</evidence>
<feature type="transmembrane region" description="Helical" evidence="1">
    <location>
        <begin position="108"/>
        <end position="128"/>
    </location>
</feature>
<feature type="transmembrane region" description="Helical" evidence="1">
    <location>
        <begin position="68"/>
        <end position="88"/>
    </location>
</feature>
<dbReference type="EMBL" id="CDMY01000055">
    <property type="protein sequence ID" value="CEL92210.1"/>
    <property type="molecule type" value="Genomic_DNA"/>
</dbReference>
<dbReference type="VEuPathDB" id="CryptoDB:Vbra_10948"/>
<dbReference type="Proteomes" id="UP000041254">
    <property type="component" value="Unassembled WGS sequence"/>
</dbReference>
<protein>
    <submittedName>
        <fullName evidence="2">Uncharacterized protein</fullName>
    </submittedName>
</protein>
<reference evidence="2 3" key="1">
    <citation type="submission" date="2014-11" db="EMBL/GenBank/DDBJ databases">
        <authorList>
            <person name="Zhu J."/>
            <person name="Qi W."/>
            <person name="Song R."/>
        </authorList>
    </citation>
    <scope>NUCLEOTIDE SEQUENCE [LARGE SCALE GENOMIC DNA]</scope>
</reference>
<keyword evidence="3" id="KW-1185">Reference proteome</keyword>
<evidence type="ECO:0000313" key="2">
    <source>
        <dbReference type="EMBL" id="CEL92210.1"/>
    </source>
</evidence>
<keyword evidence="1" id="KW-0472">Membrane</keyword>